<organism evidence="4 5">
    <name type="scientific">Microcella daejeonensis</name>
    <dbReference type="NCBI Taxonomy" id="2994971"/>
    <lineage>
        <taxon>Bacteria</taxon>
        <taxon>Bacillati</taxon>
        <taxon>Actinomycetota</taxon>
        <taxon>Actinomycetes</taxon>
        <taxon>Micrococcales</taxon>
        <taxon>Microbacteriaceae</taxon>
        <taxon>Microcella</taxon>
    </lineage>
</organism>
<dbReference type="EMBL" id="CP113089">
    <property type="protein sequence ID" value="WAB80286.1"/>
    <property type="molecule type" value="Genomic_DNA"/>
</dbReference>
<dbReference type="CDD" id="cd04301">
    <property type="entry name" value="NAT_SF"/>
    <property type="match status" value="1"/>
</dbReference>
<dbReference type="Gene3D" id="3.40.630.30">
    <property type="match status" value="1"/>
</dbReference>
<sequence>MTGADAGRGAGIRLRDAEFADLDAIMALETATFPTDAWSRDMMAAELASPHTAYLVVESGEEVVAYAGLSAPAGAEQADIQTIAVDGTHRRLGIGTVLVEQLLGAARARGAAEVFLEVRADNPGAEALYVRHGFARIAVRPRYYQPDGVDAIVMRKVFADG</sequence>
<dbReference type="InterPro" id="IPR016181">
    <property type="entry name" value="Acyl_CoA_acyltransferase"/>
</dbReference>
<dbReference type="SUPFAM" id="SSF55729">
    <property type="entry name" value="Acyl-CoA N-acyltransferases (Nat)"/>
    <property type="match status" value="1"/>
</dbReference>
<dbReference type="PANTHER" id="PTHR43877">
    <property type="entry name" value="AMINOALKYLPHOSPHONATE N-ACETYLTRANSFERASE-RELATED-RELATED"/>
    <property type="match status" value="1"/>
</dbReference>
<evidence type="ECO:0000256" key="2">
    <source>
        <dbReference type="ARBA" id="ARBA00023315"/>
    </source>
</evidence>
<dbReference type="PROSITE" id="PS51186">
    <property type="entry name" value="GNAT"/>
    <property type="match status" value="1"/>
</dbReference>
<evidence type="ECO:0000256" key="1">
    <source>
        <dbReference type="ARBA" id="ARBA00022679"/>
    </source>
</evidence>
<dbReference type="KEGG" id="mdb:OVN18_06770"/>
<keyword evidence="4" id="KW-0687">Ribonucleoprotein</keyword>
<dbReference type="AlphaFoldDB" id="A0A9E8S8B6"/>
<protein>
    <submittedName>
        <fullName evidence="4">Ribosomal protein S18-alanine N-acetyltransferase</fullName>
        <ecNumber evidence="4">2.3.1.266</ecNumber>
    </submittedName>
</protein>
<evidence type="ECO:0000313" key="4">
    <source>
        <dbReference type="EMBL" id="WAB80286.1"/>
    </source>
</evidence>
<keyword evidence="1 4" id="KW-0808">Transferase</keyword>
<dbReference type="RefSeq" id="WP_267779965.1">
    <property type="nucleotide sequence ID" value="NZ_CP113089.1"/>
</dbReference>
<dbReference type="EC" id="2.3.1.266" evidence="4"/>
<accession>A0A9E8S8B6</accession>
<evidence type="ECO:0000313" key="5">
    <source>
        <dbReference type="Proteomes" id="UP001164706"/>
    </source>
</evidence>
<dbReference type="GO" id="GO:0005840">
    <property type="term" value="C:ribosome"/>
    <property type="evidence" value="ECO:0007669"/>
    <property type="project" value="UniProtKB-KW"/>
</dbReference>
<dbReference type="InterPro" id="IPR050832">
    <property type="entry name" value="Bact_Acetyltransf"/>
</dbReference>
<dbReference type="InterPro" id="IPR000182">
    <property type="entry name" value="GNAT_dom"/>
</dbReference>
<dbReference type="Proteomes" id="UP001164706">
    <property type="component" value="Chromosome"/>
</dbReference>
<keyword evidence="4" id="KW-0689">Ribosomal protein</keyword>
<gene>
    <name evidence="4" type="primary">rimI</name>
    <name evidence="4" type="ORF">OVN18_06770</name>
</gene>
<feature type="domain" description="N-acetyltransferase" evidence="3">
    <location>
        <begin position="12"/>
        <end position="159"/>
    </location>
</feature>
<keyword evidence="5" id="KW-1185">Reference proteome</keyword>
<dbReference type="GO" id="GO:0008999">
    <property type="term" value="F:protein-N-terminal-alanine acetyltransferase activity"/>
    <property type="evidence" value="ECO:0007669"/>
    <property type="project" value="UniProtKB-EC"/>
</dbReference>
<keyword evidence="2 4" id="KW-0012">Acyltransferase</keyword>
<dbReference type="NCBIfam" id="TIGR01575">
    <property type="entry name" value="rimI"/>
    <property type="match status" value="1"/>
</dbReference>
<reference evidence="4" key="1">
    <citation type="submission" date="2022-11" db="EMBL/GenBank/DDBJ databases">
        <title>Description of Microcella daejonensis nov. sp, isolated from riverside soil.</title>
        <authorList>
            <person name="Molina K.M."/>
            <person name="Kim S.B."/>
        </authorList>
    </citation>
    <scope>NUCLEOTIDE SEQUENCE</scope>
    <source>
        <strain evidence="4">MMS21-STM12</strain>
    </source>
</reference>
<dbReference type="InterPro" id="IPR006464">
    <property type="entry name" value="AcTrfase_RimI/Ard1"/>
</dbReference>
<evidence type="ECO:0000259" key="3">
    <source>
        <dbReference type="PROSITE" id="PS51186"/>
    </source>
</evidence>
<dbReference type="Pfam" id="PF00583">
    <property type="entry name" value="Acetyltransf_1"/>
    <property type="match status" value="1"/>
</dbReference>
<name>A0A9E8S8B6_9MICO</name>
<proteinExistence type="predicted"/>